<evidence type="ECO:0000313" key="2">
    <source>
        <dbReference type="EMBL" id="GAU33421.1"/>
    </source>
</evidence>
<proteinExistence type="predicted"/>
<dbReference type="Proteomes" id="UP000242715">
    <property type="component" value="Unassembled WGS sequence"/>
</dbReference>
<reference evidence="3" key="1">
    <citation type="journal article" date="2017" name="Front. Plant Sci.">
        <title>Climate Clever Clovers: New Paradigm to Reduce the Environmental Footprint of Ruminants by Breeding Low Methanogenic Forages Utilizing Haplotype Variation.</title>
        <authorList>
            <person name="Kaur P."/>
            <person name="Appels R."/>
            <person name="Bayer P.E."/>
            <person name="Keeble-Gagnere G."/>
            <person name="Wang J."/>
            <person name="Hirakawa H."/>
            <person name="Shirasawa K."/>
            <person name="Vercoe P."/>
            <person name="Stefanova K."/>
            <person name="Durmic Z."/>
            <person name="Nichols P."/>
            <person name="Revell C."/>
            <person name="Isobe S.N."/>
            <person name="Edwards D."/>
            <person name="Erskine W."/>
        </authorList>
    </citation>
    <scope>NUCLEOTIDE SEQUENCE [LARGE SCALE GENOMIC DNA]</scope>
    <source>
        <strain evidence="3">cv. Daliak</strain>
    </source>
</reference>
<dbReference type="EMBL" id="DF973524">
    <property type="protein sequence ID" value="GAU33421.1"/>
    <property type="molecule type" value="Genomic_DNA"/>
</dbReference>
<feature type="chain" id="PRO_5016370383" evidence="1">
    <location>
        <begin position="39"/>
        <end position="89"/>
    </location>
</feature>
<evidence type="ECO:0000313" key="3">
    <source>
        <dbReference type="Proteomes" id="UP000242715"/>
    </source>
</evidence>
<sequence length="89" mass="10376">MAIFARPAFSRISRSTFRSRLYLVCLLSLHFFSHWSSAWERGCSIKVKVLRLWKVPAFLNPNEFSSIEMVLMDEKRATLLLGSNHISSW</sequence>
<keyword evidence="3" id="KW-1185">Reference proteome</keyword>
<gene>
    <name evidence="2" type="ORF">TSUD_21140</name>
</gene>
<protein>
    <submittedName>
        <fullName evidence="2">Uncharacterized protein</fullName>
    </submittedName>
</protein>
<dbReference type="AlphaFoldDB" id="A0A2Z6MPV1"/>
<dbReference type="OrthoDB" id="1744497at2759"/>
<name>A0A2Z6MPV1_TRISU</name>
<keyword evidence="1" id="KW-0732">Signal</keyword>
<feature type="signal peptide" evidence="1">
    <location>
        <begin position="1"/>
        <end position="38"/>
    </location>
</feature>
<accession>A0A2Z6MPV1</accession>
<evidence type="ECO:0000256" key="1">
    <source>
        <dbReference type="SAM" id="SignalP"/>
    </source>
</evidence>
<organism evidence="2 3">
    <name type="scientific">Trifolium subterraneum</name>
    <name type="common">Subterranean clover</name>
    <dbReference type="NCBI Taxonomy" id="3900"/>
    <lineage>
        <taxon>Eukaryota</taxon>
        <taxon>Viridiplantae</taxon>
        <taxon>Streptophyta</taxon>
        <taxon>Embryophyta</taxon>
        <taxon>Tracheophyta</taxon>
        <taxon>Spermatophyta</taxon>
        <taxon>Magnoliopsida</taxon>
        <taxon>eudicotyledons</taxon>
        <taxon>Gunneridae</taxon>
        <taxon>Pentapetalae</taxon>
        <taxon>rosids</taxon>
        <taxon>fabids</taxon>
        <taxon>Fabales</taxon>
        <taxon>Fabaceae</taxon>
        <taxon>Papilionoideae</taxon>
        <taxon>50 kb inversion clade</taxon>
        <taxon>NPAAA clade</taxon>
        <taxon>Hologalegina</taxon>
        <taxon>IRL clade</taxon>
        <taxon>Trifolieae</taxon>
        <taxon>Trifolium</taxon>
    </lineage>
</organism>